<dbReference type="GO" id="GO:0003677">
    <property type="term" value="F:DNA binding"/>
    <property type="evidence" value="ECO:0007669"/>
    <property type="project" value="UniProtKB-KW"/>
</dbReference>
<protein>
    <submittedName>
        <fullName evidence="5">MarR family transcriptional regulator</fullName>
    </submittedName>
</protein>
<dbReference type="PANTHER" id="PTHR33164">
    <property type="entry name" value="TRANSCRIPTIONAL REGULATOR, MARR FAMILY"/>
    <property type="match status" value="1"/>
</dbReference>
<keyword evidence="1" id="KW-0805">Transcription regulation</keyword>
<dbReference type="PANTHER" id="PTHR33164:SF43">
    <property type="entry name" value="HTH-TYPE TRANSCRIPTIONAL REPRESSOR YETL"/>
    <property type="match status" value="1"/>
</dbReference>
<keyword evidence="3" id="KW-0804">Transcription</keyword>
<gene>
    <name evidence="5" type="ORF">FK268_20180</name>
</gene>
<dbReference type="GO" id="GO:0006950">
    <property type="term" value="P:response to stress"/>
    <property type="evidence" value="ECO:0007669"/>
    <property type="project" value="TreeGrafter"/>
</dbReference>
<dbReference type="PROSITE" id="PS01117">
    <property type="entry name" value="HTH_MARR_1"/>
    <property type="match status" value="1"/>
</dbReference>
<evidence type="ECO:0000256" key="3">
    <source>
        <dbReference type="ARBA" id="ARBA00023163"/>
    </source>
</evidence>
<dbReference type="SMART" id="SM00347">
    <property type="entry name" value="HTH_MARR"/>
    <property type="match status" value="1"/>
</dbReference>
<evidence type="ECO:0000256" key="2">
    <source>
        <dbReference type="ARBA" id="ARBA00023125"/>
    </source>
</evidence>
<keyword evidence="2" id="KW-0238">DNA-binding</keyword>
<dbReference type="Proteomes" id="UP000319792">
    <property type="component" value="Unassembled WGS sequence"/>
</dbReference>
<dbReference type="PROSITE" id="PS50995">
    <property type="entry name" value="HTH_MARR_2"/>
    <property type="match status" value="1"/>
</dbReference>
<dbReference type="InterPro" id="IPR023187">
    <property type="entry name" value="Tscrpt_reg_MarR-type_CS"/>
</dbReference>
<dbReference type="SUPFAM" id="SSF46785">
    <property type="entry name" value="Winged helix' DNA-binding domain"/>
    <property type="match status" value="1"/>
</dbReference>
<dbReference type="Gene3D" id="1.10.10.10">
    <property type="entry name" value="Winged helix-like DNA-binding domain superfamily/Winged helix DNA-binding domain"/>
    <property type="match status" value="1"/>
</dbReference>
<dbReference type="InterPro" id="IPR036390">
    <property type="entry name" value="WH_DNA-bd_sf"/>
</dbReference>
<organism evidence="5 6">
    <name type="scientific">Tsukamurella sputi</name>
    <dbReference type="NCBI Taxonomy" id="2591848"/>
    <lineage>
        <taxon>Bacteria</taxon>
        <taxon>Bacillati</taxon>
        <taxon>Actinomycetota</taxon>
        <taxon>Actinomycetes</taxon>
        <taxon>Mycobacteriales</taxon>
        <taxon>Tsukamurellaceae</taxon>
        <taxon>Tsukamurella</taxon>
    </lineage>
</organism>
<dbReference type="Pfam" id="PF12802">
    <property type="entry name" value="MarR_2"/>
    <property type="match status" value="1"/>
</dbReference>
<dbReference type="AlphaFoldDB" id="A0A5C5RI63"/>
<evidence type="ECO:0000259" key="4">
    <source>
        <dbReference type="PROSITE" id="PS50995"/>
    </source>
</evidence>
<sequence length="156" mass="16824">MSRSTPQSPDALAVVDLSPDARIGALARRVAALVTDGVLDAVHRHDSRIRGAHLRVLAAFATGPQRIVDIAARLGTTKQTVSPIVEELVTWGFLERAVDPTDRRAKLIDFTADGKALAASALDAAHAFEDRWRATLGVDRTEQCRAALWAIIETHG</sequence>
<evidence type="ECO:0000256" key="1">
    <source>
        <dbReference type="ARBA" id="ARBA00023015"/>
    </source>
</evidence>
<evidence type="ECO:0000313" key="6">
    <source>
        <dbReference type="Proteomes" id="UP000319792"/>
    </source>
</evidence>
<dbReference type="EMBL" id="VIGV01000010">
    <property type="protein sequence ID" value="TWS22324.1"/>
    <property type="molecule type" value="Genomic_DNA"/>
</dbReference>
<dbReference type="InterPro" id="IPR036388">
    <property type="entry name" value="WH-like_DNA-bd_sf"/>
</dbReference>
<dbReference type="RefSeq" id="WP_146437257.1">
    <property type="nucleotide sequence ID" value="NZ_VIGV01000010.1"/>
</dbReference>
<reference evidence="5 6" key="1">
    <citation type="submission" date="2019-06" db="EMBL/GenBank/DDBJ databases">
        <authorList>
            <person name="Teng J.L.L."/>
            <person name="Lee H.H."/>
            <person name="Lau S.K.P."/>
            <person name="Woo P.C.Y."/>
        </authorList>
    </citation>
    <scope>NUCLEOTIDE SEQUENCE [LARGE SCALE GENOMIC DNA]</scope>
    <source>
        <strain evidence="5 6">HKU70</strain>
    </source>
</reference>
<dbReference type="InterPro" id="IPR000835">
    <property type="entry name" value="HTH_MarR-typ"/>
</dbReference>
<reference evidence="5 6" key="2">
    <citation type="submission" date="2019-08" db="EMBL/GenBank/DDBJ databases">
        <title>Tsukamurella conjunctivitidis sp. nov., Tsukamurella assacharolytica sp. nov. and Tsukamurella sputae sp. nov. isolated from patients with conjunctivitis, bacteraemia (lymphoma) and respiratory infection (sputum) in Hong Kong.</title>
        <authorList>
            <person name="Fok K.M.N."/>
            <person name="Fong J.Y.H."/>
        </authorList>
    </citation>
    <scope>NUCLEOTIDE SEQUENCE [LARGE SCALE GENOMIC DNA]</scope>
    <source>
        <strain evidence="5 6">HKU70</strain>
    </source>
</reference>
<dbReference type="GO" id="GO:0003700">
    <property type="term" value="F:DNA-binding transcription factor activity"/>
    <property type="evidence" value="ECO:0007669"/>
    <property type="project" value="InterPro"/>
</dbReference>
<evidence type="ECO:0000313" key="5">
    <source>
        <dbReference type="EMBL" id="TWS22324.1"/>
    </source>
</evidence>
<accession>A0A5C5RI63</accession>
<keyword evidence="6" id="KW-1185">Reference proteome</keyword>
<name>A0A5C5RI63_9ACTN</name>
<comment type="caution">
    <text evidence="5">The sequence shown here is derived from an EMBL/GenBank/DDBJ whole genome shotgun (WGS) entry which is preliminary data.</text>
</comment>
<dbReference type="InterPro" id="IPR039422">
    <property type="entry name" value="MarR/SlyA-like"/>
</dbReference>
<dbReference type="OrthoDB" id="122135at2"/>
<feature type="domain" description="HTH marR-type" evidence="4">
    <location>
        <begin position="20"/>
        <end position="153"/>
    </location>
</feature>
<proteinExistence type="predicted"/>